<dbReference type="Pfam" id="PF14462">
    <property type="entry name" value="Prok-E2_E"/>
    <property type="match status" value="1"/>
</dbReference>
<comment type="caution">
    <text evidence="1">The sequence shown here is derived from an EMBL/GenBank/DDBJ whole genome shotgun (WGS) entry which is preliminary data.</text>
</comment>
<evidence type="ECO:0000313" key="2">
    <source>
        <dbReference type="Proteomes" id="UP000449969"/>
    </source>
</evidence>
<dbReference type="EMBL" id="WQNE01000006">
    <property type="protein sequence ID" value="MVT73524.1"/>
    <property type="molecule type" value="Genomic_DNA"/>
</dbReference>
<dbReference type="AlphaFoldDB" id="A0A844TBZ9"/>
<proteinExistence type="predicted"/>
<keyword evidence="2" id="KW-1185">Reference proteome</keyword>
<protein>
    <recommendedName>
        <fullName evidence="3">E2 family protein E</fullName>
    </recommendedName>
</protein>
<gene>
    <name evidence="1" type="ORF">GPL20_10545</name>
</gene>
<evidence type="ECO:0008006" key="3">
    <source>
        <dbReference type="Google" id="ProtNLM"/>
    </source>
</evidence>
<organism evidence="1 2">
    <name type="scientific">Bradyrhizobium cajani</name>
    <dbReference type="NCBI Taxonomy" id="1928661"/>
    <lineage>
        <taxon>Bacteria</taxon>
        <taxon>Pseudomonadati</taxon>
        <taxon>Pseudomonadota</taxon>
        <taxon>Alphaproteobacteria</taxon>
        <taxon>Hyphomicrobiales</taxon>
        <taxon>Nitrobacteraceae</taxon>
        <taxon>Bradyrhizobium</taxon>
    </lineage>
</organism>
<sequence length="148" mass="16727">MAITSTPPSPRSIRGRAVTVTDVEELLPEADRDFLSAAGYDHTIERVGQQVHVVIRNFPLPRYKPQNADLLIIVPSGYPNAKLDMFWTFPDVFLPNGGIPVKADVHEQHGGRNWQRWSRHIADGKWRPGVDNLRSYMTTVKTELAKGR</sequence>
<reference evidence="1 2" key="1">
    <citation type="submission" date="2019-12" db="EMBL/GenBank/DDBJ databases">
        <title>Draft genome sequences Bradyrhizobium cajani AMBPC1010, Bradyrhizobium pachyrhizi AMBPC1040 and Bradyrhizobium yuanmingense ALSPC3051, three plant growth promoting strains isolated from nodules of Cajanus cajan L. in Dominican Republic.</title>
        <authorList>
            <person name="Flores-Felix J.D."/>
            <person name="Araujo J."/>
            <person name="Diaz-Alcantara C."/>
            <person name="Gonzalez-Andres F."/>
            <person name="Velazquez E."/>
        </authorList>
    </citation>
    <scope>NUCLEOTIDE SEQUENCE [LARGE SCALE GENOMIC DNA]</scope>
    <source>
        <strain evidence="1 2">1010</strain>
    </source>
</reference>
<name>A0A844TBZ9_9BRAD</name>
<dbReference type="InterPro" id="IPR025701">
    <property type="entry name" value="UBQ-conjugat_E2_E"/>
</dbReference>
<dbReference type="Proteomes" id="UP000449969">
    <property type="component" value="Unassembled WGS sequence"/>
</dbReference>
<accession>A0A844TBZ9</accession>
<evidence type="ECO:0000313" key="1">
    <source>
        <dbReference type="EMBL" id="MVT73524.1"/>
    </source>
</evidence>